<evidence type="ECO:0000256" key="1">
    <source>
        <dbReference type="SAM" id="SignalP"/>
    </source>
</evidence>
<protein>
    <submittedName>
        <fullName evidence="2">DUF2989 domain-containing protein</fullName>
    </submittedName>
</protein>
<reference evidence="2 3" key="1">
    <citation type="submission" date="2023-12" db="EMBL/GenBank/DDBJ databases">
        <title>Friends and Foes: Symbiotic and Algicidal bacterial influence on Karenia brevis blooms.</title>
        <authorList>
            <person name="Fei C."/>
            <person name="Mohamed A.R."/>
            <person name="Booker A."/>
            <person name="Arshad M."/>
            <person name="Klass S."/>
            <person name="Ahn S."/>
            <person name="Gilbert P.M."/>
            <person name="Heil C.A."/>
            <person name="Martinez J.M."/>
            <person name="Amin S.A."/>
        </authorList>
    </citation>
    <scope>NUCLEOTIDE SEQUENCE [LARGE SCALE GENOMIC DNA]</scope>
    <source>
        <strain evidence="2 3">CE15</strain>
    </source>
</reference>
<dbReference type="RefSeq" id="WP_054981054.1">
    <property type="nucleotide sequence ID" value="NZ_CP023398.1"/>
</dbReference>
<accession>A0ABU8ERX9</accession>
<sequence>MLKKLSALCLLSLLVGCDNAKSIREICDENSQFCADLNTDSHCNTERADVILGRYAESKTPDDATKYKLLSAFHDYAKCVELAASIEHIKLKEKTTSRVNGHLTALKEINRLSKETRNSQYPHLLFYHWSRNGDEGAIQSLIAMDEKRELETSEFQYKLATYYTKFDSDLAIDKLYHALELNPAGNEAKPEIYTALTNMFYQMEEHKLSYIWALVAKEAGVQNIDLAPLEYELTNQGKSLGELANLAADTLSRIEDGNFTSPR</sequence>
<comment type="caution">
    <text evidence="2">The sequence shown here is derived from an EMBL/GenBank/DDBJ whole genome shotgun (WGS) entry which is preliminary data.</text>
</comment>
<dbReference type="InterPro" id="IPR021372">
    <property type="entry name" value="DUF2989"/>
</dbReference>
<feature type="chain" id="PRO_5046867083" evidence="1">
    <location>
        <begin position="21"/>
        <end position="263"/>
    </location>
</feature>
<feature type="signal peptide" evidence="1">
    <location>
        <begin position="1"/>
        <end position="20"/>
    </location>
</feature>
<dbReference type="Pfam" id="PF11207">
    <property type="entry name" value="DUF2989"/>
    <property type="match status" value="1"/>
</dbReference>
<dbReference type="Proteomes" id="UP001382455">
    <property type="component" value="Unassembled WGS sequence"/>
</dbReference>
<name>A0ABU8ERX9_9GAMM</name>
<dbReference type="EMBL" id="JBAWKS010000001">
    <property type="protein sequence ID" value="MEI4549636.1"/>
    <property type="molecule type" value="Genomic_DNA"/>
</dbReference>
<keyword evidence="1" id="KW-0732">Signal</keyword>
<dbReference type="PROSITE" id="PS51257">
    <property type="entry name" value="PROKAR_LIPOPROTEIN"/>
    <property type="match status" value="1"/>
</dbReference>
<evidence type="ECO:0000313" key="3">
    <source>
        <dbReference type="Proteomes" id="UP001382455"/>
    </source>
</evidence>
<organism evidence="2 3">
    <name type="scientific">Pseudoalteromonas spongiae</name>
    <dbReference type="NCBI Taxonomy" id="298657"/>
    <lineage>
        <taxon>Bacteria</taxon>
        <taxon>Pseudomonadati</taxon>
        <taxon>Pseudomonadota</taxon>
        <taxon>Gammaproteobacteria</taxon>
        <taxon>Alteromonadales</taxon>
        <taxon>Pseudoalteromonadaceae</taxon>
        <taxon>Pseudoalteromonas</taxon>
    </lineage>
</organism>
<gene>
    <name evidence="2" type="ORF">WAE96_07955</name>
</gene>
<proteinExistence type="predicted"/>
<evidence type="ECO:0000313" key="2">
    <source>
        <dbReference type="EMBL" id="MEI4549636.1"/>
    </source>
</evidence>
<keyword evidence="3" id="KW-1185">Reference proteome</keyword>